<dbReference type="InterPro" id="IPR018077">
    <property type="entry name" value="Glyco_hydro_fam25_subgr"/>
</dbReference>
<dbReference type="GO" id="GO:0003796">
    <property type="term" value="F:lysozyme activity"/>
    <property type="evidence" value="ECO:0007669"/>
    <property type="project" value="InterPro"/>
</dbReference>
<dbReference type="InterPro" id="IPR013168">
    <property type="entry name" value="Cpl_7_lyso_C"/>
</dbReference>
<dbReference type="GO" id="GO:0016998">
    <property type="term" value="P:cell wall macromolecule catabolic process"/>
    <property type="evidence" value="ECO:0007669"/>
    <property type="project" value="InterPro"/>
</dbReference>
<gene>
    <name evidence="5" type="ORF">H9702_00760</name>
</gene>
<evidence type="ECO:0000313" key="6">
    <source>
        <dbReference type="Proteomes" id="UP000823896"/>
    </source>
</evidence>
<dbReference type="SMART" id="SM00641">
    <property type="entry name" value="Glyco_25"/>
    <property type="match status" value="1"/>
</dbReference>
<organism evidence="5 6">
    <name type="scientific">Candidatus Merdibacter merdavium</name>
    <dbReference type="NCBI Taxonomy" id="2838692"/>
    <lineage>
        <taxon>Bacteria</taxon>
        <taxon>Bacillati</taxon>
        <taxon>Bacillota</taxon>
        <taxon>Erysipelotrichia</taxon>
        <taxon>Erysipelotrichales</taxon>
        <taxon>Erysipelotrichaceae</taxon>
        <taxon>Merdibacter</taxon>
    </lineage>
</organism>
<dbReference type="PANTHER" id="PTHR34135">
    <property type="entry name" value="LYSOZYME"/>
    <property type="match status" value="1"/>
</dbReference>
<dbReference type="Pfam" id="PF01183">
    <property type="entry name" value="Glyco_hydro_25"/>
    <property type="match status" value="1"/>
</dbReference>
<dbReference type="InterPro" id="IPR018392">
    <property type="entry name" value="LysM"/>
</dbReference>
<dbReference type="CDD" id="cd00118">
    <property type="entry name" value="LysM"/>
    <property type="match status" value="1"/>
</dbReference>
<proteinExistence type="inferred from homology"/>
<evidence type="ECO:0000256" key="1">
    <source>
        <dbReference type="ARBA" id="ARBA00010646"/>
    </source>
</evidence>
<dbReference type="AlphaFoldDB" id="A0A9D2NQP8"/>
<keyword evidence="3" id="KW-0326">Glycosidase</keyword>
<dbReference type="SUPFAM" id="SSF51445">
    <property type="entry name" value="(Trans)glycosidases"/>
    <property type="match status" value="1"/>
</dbReference>
<dbReference type="InterPro" id="IPR036779">
    <property type="entry name" value="LysM_dom_sf"/>
</dbReference>
<dbReference type="InterPro" id="IPR017853">
    <property type="entry name" value="GH"/>
</dbReference>
<evidence type="ECO:0000259" key="4">
    <source>
        <dbReference type="PROSITE" id="PS51782"/>
    </source>
</evidence>
<dbReference type="SUPFAM" id="SSF54106">
    <property type="entry name" value="LysM domain"/>
    <property type="match status" value="1"/>
</dbReference>
<dbReference type="GO" id="GO:0016052">
    <property type="term" value="P:carbohydrate catabolic process"/>
    <property type="evidence" value="ECO:0007669"/>
    <property type="project" value="TreeGrafter"/>
</dbReference>
<keyword evidence="2" id="KW-0378">Hydrolase</keyword>
<dbReference type="PROSITE" id="PS51904">
    <property type="entry name" value="GLYCOSYL_HYDROL_F25_2"/>
    <property type="match status" value="1"/>
</dbReference>
<sequence length="358" mass="41063">MRKGSEDMLHGIDISHYQRGLDLARIRADFVIVKASEGKDYKDPSCEDFARQTLALNRKLGLYHFAHPGTNTAQEEAAWFLEVFRPFIGKAIPALDWEAGDIADTAWAREWLDTVYRQSGVRPWIYMSESVVNQEDWSAVARDYRLWMAQYHDTAPAYNYDMRNAGTPTAVRHWHSITCWQWSDNGRLDGWEGPLDMDVFYGERELWEQLEKNEPAPVRKSDEEIADEVIAGKWGNGAEREQRLKEAGYDPARIQQIVNEKTRRKSVDELAEEVIEGRWGSGETRVRRLSEAGYDAAAVQARVDELLSQRSKVYHTVRAGETLSGIARRYGTTVAQLVSWNHITDPDHIVAGERLRVH</sequence>
<dbReference type="GO" id="GO:0009253">
    <property type="term" value="P:peptidoglycan catabolic process"/>
    <property type="evidence" value="ECO:0007669"/>
    <property type="project" value="InterPro"/>
</dbReference>
<comment type="caution">
    <text evidence="5">The sequence shown here is derived from an EMBL/GenBank/DDBJ whole genome shotgun (WGS) entry which is preliminary data.</text>
</comment>
<protein>
    <submittedName>
        <fullName evidence="5">LysM peptidoglycan-binding domain-containing protein</fullName>
    </submittedName>
</protein>
<dbReference type="PROSITE" id="PS51782">
    <property type="entry name" value="LYSM"/>
    <property type="match status" value="1"/>
</dbReference>
<dbReference type="Pfam" id="PF08230">
    <property type="entry name" value="CW_7"/>
    <property type="match status" value="2"/>
</dbReference>
<dbReference type="EMBL" id="DWWM01000005">
    <property type="protein sequence ID" value="HJC35648.1"/>
    <property type="molecule type" value="Genomic_DNA"/>
</dbReference>
<name>A0A9D2NQP8_9FIRM</name>
<accession>A0A9D2NQP8</accession>
<evidence type="ECO:0000256" key="2">
    <source>
        <dbReference type="ARBA" id="ARBA00022801"/>
    </source>
</evidence>
<reference evidence="5" key="1">
    <citation type="journal article" date="2021" name="PeerJ">
        <title>Extensive microbial diversity within the chicken gut microbiome revealed by metagenomics and culture.</title>
        <authorList>
            <person name="Gilroy R."/>
            <person name="Ravi A."/>
            <person name="Getino M."/>
            <person name="Pursley I."/>
            <person name="Horton D.L."/>
            <person name="Alikhan N.F."/>
            <person name="Baker D."/>
            <person name="Gharbi K."/>
            <person name="Hall N."/>
            <person name="Watson M."/>
            <person name="Adriaenssens E.M."/>
            <person name="Foster-Nyarko E."/>
            <person name="Jarju S."/>
            <person name="Secka A."/>
            <person name="Antonio M."/>
            <person name="Oren A."/>
            <person name="Chaudhuri R.R."/>
            <person name="La Ragione R."/>
            <person name="Hildebrand F."/>
            <person name="Pallen M.J."/>
        </authorList>
    </citation>
    <scope>NUCLEOTIDE SEQUENCE</scope>
    <source>
        <strain evidence="5">CHK187-11901</strain>
    </source>
</reference>
<dbReference type="Pfam" id="PF01476">
    <property type="entry name" value="LysM"/>
    <property type="match status" value="1"/>
</dbReference>
<dbReference type="Proteomes" id="UP000823896">
    <property type="component" value="Unassembled WGS sequence"/>
</dbReference>
<evidence type="ECO:0000313" key="5">
    <source>
        <dbReference type="EMBL" id="HJC35648.1"/>
    </source>
</evidence>
<dbReference type="SMART" id="SM00257">
    <property type="entry name" value="LysM"/>
    <property type="match status" value="1"/>
</dbReference>
<comment type="similarity">
    <text evidence="1">Belongs to the glycosyl hydrolase 25 family.</text>
</comment>
<dbReference type="PANTHER" id="PTHR34135:SF2">
    <property type="entry name" value="LYSOZYME"/>
    <property type="match status" value="1"/>
</dbReference>
<dbReference type="InterPro" id="IPR002053">
    <property type="entry name" value="Glyco_hydro_25"/>
</dbReference>
<evidence type="ECO:0000256" key="3">
    <source>
        <dbReference type="ARBA" id="ARBA00023295"/>
    </source>
</evidence>
<dbReference type="Gene3D" id="3.20.20.80">
    <property type="entry name" value="Glycosidases"/>
    <property type="match status" value="1"/>
</dbReference>
<dbReference type="SMART" id="SM01095">
    <property type="entry name" value="Cpl-7"/>
    <property type="match status" value="2"/>
</dbReference>
<reference evidence="5" key="2">
    <citation type="submission" date="2021-04" db="EMBL/GenBank/DDBJ databases">
        <authorList>
            <person name="Gilroy R."/>
        </authorList>
    </citation>
    <scope>NUCLEOTIDE SEQUENCE</scope>
    <source>
        <strain evidence="5">CHK187-11901</strain>
    </source>
</reference>
<dbReference type="Gene3D" id="3.10.350.10">
    <property type="entry name" value="LysM domain"/>
    <property type="match status" value="1"/>
</dbReference>
<feature type="domain" description="LysM" evidence="4">
    <location>
        <begin position="313"/>
        <end position="357"/>
    </location>
</feature>